<evidence type="ECO:0008006" key="3">
    <source>
        <dbReference type="Google" id="ProtNLM"/>
    </source>
</evidence>
<dbReference type="OrthoDB" id="148333at2157"/>
<accession>J1AN46</accession>
<evidence type="ECO:0000313" key="1">
    <source>
        <dbReference type="EMBL" id="EJG06268.1"/>
    </source>
</evidence>
<name>J1AN46_9EURY</name>
<dbReference type="STRING" id="28892.Metli_0296"/>
<organism evidence="1 2">
    <name type="scientific">Methanofollis liminatans DSM 4140</name>
    <dbReference type="NCBI Taxonomy" id="28892"/>
    <lineage>
        <taxon>Archaea</taxon>
        <taxon>Methanobacteriati</taxon>
        <taxon>Methanobacteriota</taxon>
        <taxon>Stenosarchaea group</taxon>
        <taxon>Methanomicrobia</taxon>
        <taxon>Methanomicrobiales</taxon>
        <taxon>Methanomicrobiaceae</taxon>
        <taxon>Methanofollis</taxon>
    </lineage>
</organism>
<protein>
    <recommendedName>
        <fullName evidence="3">Peptidase domain protein</fullName>
    </recommendedName>
</protein>
<dbReference type="EMBL" id="CM001555">
    <property type="protein sequence ID" value="EJG06268.1"/>
    <property type="molecule type" value="Genomic_DNA"/>
</dbReference>
<dbReference type="Proteomes" id="UP000005095">
    <property type="component" value="Chromosome"/>
</dbReference>
<gene>
    <name evidence="1" type="ORF">Metli_0296</name>
</gene>
<dbReference type="HOGENOM" id="CLU_1088248_0_0_2"/>
<reference evidence="1 2" key="1">
    <citation type="submission" date="2011-08" db="EMBL/GenBank/DDBJ databases">
        <title>The complete genome of Methanofollis liminatans DSM 4140.</title>
        <authorList>
            <consortium name="US DOE Joint Genome Institute (JGI-PGF)"/>
            <person name="Lucas S."/>
            <person name="Han J."/>
            <person name="Lapidus A."/>
            <person name="Bruce D."/>
            <person name="Goodwin L."/>
            <person name="Pitluck S."/>
            <person name="Peters L."/>
            <person name="Kyrpides N."/>
            <person name="Mavromatis K."/>
            <person name="Ivanova N."/>
            <person name="Mikhailova N."/>
            <person name="Lu M."/>
            <person name="Detter J.C."/>
            <person name="Tapia R."/>
            <person name="Han C."/>
            <person name="Land M."/>
            <person name="Hauser L."/>
            <person name="Markowitz V."/>
            <person name="Cheng J.-F."/>
            <person name="Hugenholtz P."/>
            <person name="Woyke T."/>
            <person name="Wu D."/>
            <person name="Spring S."/>
            <person name="Schuler E."/>
            <person name="Brambilla E."/>
            <person name="Klenk H.-P."/>
            <person name="Eisen J.A."/>
        </authorList>
    </citation>
    <scope>NUCLEOTIDE SEQUENCE [LARGE SCALE GENOMIC DNA]</scope>
    <source>
        <strain evidence="1 2">DSM 4140</strain>
    </source>
</reference>
<sequence length="255" mass="26890">MRWWVAGCALVLLLVVASSASVFSVSGGGSMSQADPDLPSVITVTVVNARGAASSTGGVITVNTIESSGFVEVPGYIAILNGPLLPAASAERDARTSALSVSVYTVKSGDEAATSAVIYRAPEKEAEGGGALAKEDTLLSGGGEAEAPLLSSNTLPVLPGFGGRNRYYMLEITPNMTCFWVDLVWKDPDRPLDLTIYYPGGVLGTYDDMSDGNEDGRIYLRVSNEEGIAEGNWFLKISGSKSFTSRNYTFLTYMG</sequence>
<dbReference type="RefSeq" id="WP_004037367.1">
    <property type="nucleotide sequence ID" value="NZ_CM001555.1"/>
</dbReference>
<proteinExistence type="predicted"/>
<keyword evidence="2" id="KW-1185">Reference proteome</keyword>
<evidence type="ECO:0000313" key="2">
    <source>
        <dbReference type="Proteomes" id="UP000005095"/>
    </source>
</evidence>
<dbReference type="AlphaFoldDB" id="J1AN46"/>